<dbReference type="InterPro" id="IPR036291">
    <property type="entry name" value="NAD(P)-bd_dom_sf"/>
</dbReference>
<comment type="caution">
    <text evidence="4">The sequence shown here is derived from an EMBL/GenBank/DDBJ whole genome shotgun (WGS) entry which is preliminary data.</text>
</comment>
<dbReference type="Gene3D" id="1.10.3660.10">
    <property type="entry name" value="6-phosphogluconate dehydrogenase C-terminal like domain"/>
    <property type="match status" value="1"/>
</dbReference>
<dbReference type="Pfam" id="PF20463">
    <property type="entry name" value="PDH_C"/>
    <property type="match status" value="1"/>
</dbReference>
<gene>
    <name evidence="4" type="ORF">FK531_14640</name>
</gene>
<evidence type="ECO:0000313" key="4">
    <source>
        <dbReference type="EMBL" id="TQF68471.1"/>
    </source>
</evidence>
<evidence type="ECO:0000259" key="3">
    <source>
        <dbReference type="PROSITE" id="PS51176"/>
    </source>
</evidence>
<feature type="domain" description="Prephenate/arogenate dehydrogenase" evidence="3">
    <location>
        <begin position="1"/>
        <end position="257"/>
    </location>
</feature>
<dbReference type="GO" id="GO:0070403">
    <property type="term" value="F:NAD+ binding"/>
    <property type="evidence" value="ECO:0007669"/>
    <property type="project" value="TreeGrafter"/>
</dbReference>
<dbReference type="InterPro" id="IPR050812">
    <property type="entry name" value="Preph/Arog_dehydrog"/>
</dbReference>
<dbReference type="EMBL" id="VIGH01000006">
    <property type="protein sequence ID" value="TQF68471.1"/>
    <property type="molecule type" value="Genomic_DNA"/>
</dbReference>
<reference evidence="4 5" key="1">
    <citation type="submission" date="2019-06" db="EMBL/GenBank/DDBJ databases">
        <title>Rhodococcus spaelei sp. nov., isolated from a cave.</title>
        <authorList>
            <person name="Lee S.D."/>
        </authorList>
    </citation>
    <scope>NUCLEOTIDE SEQUENCE [LARGE SCALE GENOMIC DNA]</scope>
    <source>
        <strain evidence="4 5">C9-5</strain>
    </source>
</reference>
<evidence type="ECO:0000313" key="5">
    <source>
        <dbReference type="Proteomes" id="UP000316256"/>
    </source>
</evidence>
<dbReference type="SUPFAM" id="SSF51735">
    <property type="entry name" value="NAD(P)-binding Rossmann-fold domains"/>
    <property type="match status" value="1"/>
</dbReference>
<dbReference type="GO" id="GO:0008977">
    <property type="term" value="F:prephenate dehydrogenase (NAD+) activity"/>
    <property type="evidence" value="ECO:0007669"/>
    <property type="project" value="InterPro"/>
</dbReference>
<dbReference type="InterPro" id="IPR008927">
    <property type="entry name" value="6-PGluconate_DH-like_C_sf"/>
</dbReference>
<organism evidence="4 5">
    <name type="scientific">Rhodococcus spelaei</name>
    <dbReference type="NCBI Taxonomy" id="2546320"/>
    <lineage>
        <taxon>Bacteria</taxon>
        <taxon>Bacillati</taxon>
        <taxon>Actinomycetota</taxon>
        <taxon>Actinomycetes</taxon>
        <taxon>Mycobacteriales</taxon>
        <taxon>Nocardiaceae</taxon>
        <taxon>Rhodococcus</taxon>
    </lineage>
</organism>
<dbReference type="OrthoDB" id="4149052at2"/>
<dbReference type="AlphaFoldDB" id="A0A541B817"/>
<dbReference type="PANTHER" id="PTHR21363">
    <property type="entry name" value="PREPHENATE DEHYDROGENASE"/>
    <property type="match status" value="1"/>
</dbReference>
<dbReference type="InterPro" id="IPR046825">
    <property type="entry name" value="PDH_C"/>
</dbReference>
<dbReference type="SUPFAM" id="SSF48179">
    <property type="entry name" value="6-phosphogluconate dehydrogenase C-terminal domain-like"/>
    <property type="match status" value="1"/>
</dbReference>
<comment type="similarity">
    <text evidence="1">Belongs to the prephenate/arogenate dehydrogenase family.</text>
</comment>
<dbReference type="Gene3D" id="3.40.50.720">
    <property type="entry name" value="NAD(P)-binding Rossmann-like Domain"/>
    <property type="match status" value="1"/>
</dbReference>
<accession>A0A541B817</accession>
<name>A0A541B817_9NOCA</name>
<dbReference type="GO" id="GO:0006571">
    <property type="term" value="P:tyrosine biosynthetic process"/>
    <property type="evidence" value="ECO:0007669"/>
    <property type="project" value="InterPro"/>
</dbReference>
<evidence type="ECO:0000256" key="2">
    <source>
        <dbReference type="ARBA" id="ARBA00023002"/>
    </source>
</evidence>
<protein>
    <submittedName>
        <fullName evidence="4">Prephenate dehydrogenase</fullName>
    </submittedName>
</protein>
<keyword evidence="2" id="KW-0560">Oxidoreductase</keyword>
<evidence type="ECO:0000256" key="1">
    <source>
        <dbReference type="ARBA" id="ARBA00007964"/>
    </source>
</evidence>
<keyword evidence="5" id="KW-1185">Reference proteome</keyword>
<dbReference type="PANTHER" id="PTHR21363:SF0">
    <property type="entry name" value="PREPHENATE DEHYDROGENASE [NADP(+)]"/>
    <property type="match status" value="1"/>
</dbReference>
<dbReference type="PROSITE" id="PS51176">
    <property type="entry name" value="PDH_ADH"/>
    <property type="match status" value="1"/>
</dbReference>
<dbReference type="Proteomes" id="UP000316256">
    <property type="component" value="Unassembled WGS sequence"/>
</dbReference>
<dbReference type="InterPro" id="IPR003099">
    <property type="entry name" value="Prephen_DH"/>
</dbReference>
<dbReference type="GO" id="GO:0004665">
    <property type="term" value="F:prephenate dehydrogenase (NADP+) activity"/>
    <property type="evidence" value="ECO:0007669"/>
    <property type="project" value="InterPro"/>
</dbReference>
<proteinExistence type="inferred from homology"/>
<sequence>MLVELLRSDGQQVVVADPRDERGLDITRPDDALDAALGDADSALLAVPETVARAATVVLRDRLRPGALLVETLSVKSRVAESIRALGTPAVGINPMYAPALGMAGRPVLAVVHHPGAAVEVFLDLLRRAGATVVPVTAAEHDRLCAATQAATHASVLALGLALADLDAGTEASLAAAPPPHTLTLALLARITLGSPAVYWDVQAANPFAREARAALAAGLDRLSRVCESGTEAEFAALMAQARGRLGEHAPHYGDLCAALFDALPLPLGVRTAGGRTP</sequence>